<dbReference type="GO" id="GO:0140359">
    <property type="term" value="F:ABC-type transporter activity"/>
    <property type="evidence" value="ECO:0007669"/>
    <property type="project" value="InterPro"/>
</dbReference>
<keyword evidence="6 7" id="KW-0472">Membrane</keyword>
<dbReference type="InterPro" id="IPR003593">
    <property type="entry name" value="AAA+_ATPase"/>
</dbReference>
<dbReference type="GO" id="GO:0005886">
    <property type="term" value="C:plasma membrane"/>
    <property type="evidence" value="ECO:0007669"/>
    <property type="project" value="UniProtKB-SubCell"/>
</dbReference>
<accession>A0A9X4Y861</accession>
<reference evidence="10 11" key="1">
    <citation type="submission" date="2019-11" db="EMBL/GenBank/DDBJ databases">
        <title>Genome sequences of 17 halophilic strains isolated from different environments.</title>
        <authorList>
            <person name="Furrow R.E."/>
        </authorList>
    </citation>
    <scope>NUCLEOTIDE SEQUENCE [LARGE SCALE GENOMIC DNA]</scope>
    <source>
        <strain evidence="10 11">22507_15_FS</strain>
    </source>
</reference>
<dbReference type="OrthoDB" id="9806127at2"/>
<feature type="transmembrane region" description="Helical" evidence="7">
    <location>
        <begin position="60"/>
        <end position="79"/>
    </location>
</feature>
<evidence type="ECO:0000256" key="6">
    <source>
        <dbReference type="ARBA" id="ARBA00023136"/>
    </source>
</evidence>
<dbReference type="AlphaFoldDB" id="A0A9X4Y861"/>
<dbReference type="Proteomes" id="UP000460751">
    <property type="component" value="Unassembled WGS sequence"/>
</dbReference>
<feature type="domain" description="ABC transporter" evidence="8">
    <location>
        <begin position="350"/>
        <end position="557"/>
    </location>
</feature>
<dbReference type="PROSITE" id="PS50893">
    <property type="entry name" value="ABC_TRANSPORTER_2"/>
    <property type="match status" value="1"/>
</dbReference>
<dbReference type="CDD" id="cd18584">
    <property type="entry name" value="ABC_6TM_AarD_CydD"/>
    <property type="match status" value="1"/>
</dbReference>
<evidence type="ECO:0000259" key="8">
    <source>
        <dbReference type="PROSITE" id="PS50893"/>
    </source>
</evidence>
<feature type="transmembrane region" description="Helical" evidence="7">
    <location>
        <begin position="245"/>
        <end position="278"/>
    </location>
</feature>
<evidence type="ECO:0000256" key="4">
    <source>
        <dbReference type="ARBA" id="ARBA00022840"/>
    </source>
</evidence>
<dbReference type="InterPro" id="IPR017871">
    <property type="entry name" value="ABC_transporter-like_CS"/>
</dbReference>
<dbReference type="EMBL" id="WMEX01000001">
    <property type="protein sequence ID" value="MYL25372.1"/>
    <property type="molecule type" value="Genomic_DNA"/>
</dbReference>
<comment type="caution">
    <text evidence="10">The sequence shown here is derived from an EMBL/GenBank/DDBJ whole genome shotgun (WGS) entry which is preliminary data.</text>
</comment>
<keyword evidence="5 7" id="KW-1133">Transmembrane helix</keyword>
<feature type="transmembrane region" description="Helical" evidence="7">
    <location>
        <begin position="166"/>
        <end position="187"/>
    </location>
</feature>
<sequence>MTATTDPRAGARWLSQWARDARGYLALGVIAGVVQALAMVVQLGLMAWFVDRLIVHDQPVTLVATGAALALAVVVRSIGQWGQEMAGLQASHRVRRQVRRALLNAWASAGPVGLSSCDSGRLSSEWTEQVDSLDGYYARFLPQMILAVIVPLIILSVVAVQDWLAALFLLAAAPLIPLFMALIGMGAERVNQRHYESLARLSGHFLDRIRGMTTLQLFGRSVDAVEDVAAATDHYRRLNMATLRVAFLSSAVLEFFASVAIAAVAIYVGFALLGMISFGPADEMSLFSGLFVLLLAPEFFQPLRLLSQYYHDRAAALGAAAHLSARLVASDSLVPQAAQAQRQEPDSSGIRVSGLGVRYPNGREVLSDLDFELPSGQTLVVTGPSGCGKSTLLAVLAGFMAPSQGEARIRGQSPGSMPVGWMGQRPWLVPGSWRQNLRLTAPEASEGAMLEAIDRVGLRSVLDGLPEGLSTRIGEGGLGLSGGQARRLALARLFLTSSTVMLLDEPTAGLDEATEAEVIEGVRGIIGGQRLCVIASHQPALRALGDQHLALGSTHHA</sequence>
<dbReference type="GO" id="GO:0016887">
    <property type="term" value="F:ATP hydrolysis activity"/>
    <property type="evidence" value="ECO:0007669"/>
    <property type="project" value="InterPro"/>
</dbReference>
<keyword evidence="2 7" id="KW-0812">Transmembrane</keyword>
<feature type="transmembrane region" description="Helical" evidence="7">
    <location>
        <begin position="140"/>
        <end position="160"/>
    </location>
</feature>
<evidence type="ECO:0000256" key="3">
    <source>
        <dbReference type="ARBA" id="ARBA00022741"/>
    </source>
</evidence>
<gene>
    <name evidence="10" type="primary">cydD</name>
    <name evidence="10" type="ORF">GLW01_01040</name>
</gene>
<dbReference type="InterPro" id="IPR003439">
    <property type="entry name" value="ABC_transporter-like_ATP-bd"/>
</dbReference>
<dbReference type="SUPFAM" id="SSF52540">
    <property type="entry name" value="P-loop containing nucleoside triphosphate hydrolases"/>
    <property type="match status" value="1"/>
</dbReference>
<keyword evidence="4" id="KW-0067">ATP-binding</keyword>
<evidence type="ECO:0000259" key="9">
    <source>
        <dbReference type="PROSITE" id="PS50929"/>
    </source>
</evidence>
<name>A0A9X4Y861_9GAMM</name>
<dbReference type="PANTHER" id="PTHR24221:SF261">
    <property type="entry name" value="GLUTATHIONE_L-CYSTEINE TRANSPORT SYSTEM ATP-BINDING_PERMEASE PROTEIN CYDD"/>
    <property type="match status" value="1"/>
</dbReference>
<comment type="subcellular location">
    <subcellularLocation>
        <location evidence="1">Cell membrane</location>
        <topology evidence="1">Multi-pass membrane protein</topology>
    </subcellularLocation>
</comment>
<dbReference type="Pfam" id="PF00005">
    <property type="entry name" value="ABC_tran"/>
    <property type="match status" value="1"/>
</dbReference>
<evidence type="ECO:0000256" key="1">
    <source>
        <dbReference type="ARBA" id="ARBA00004651"/>
    </source>
</evidence>
<keyword evidence="3" id="KW-0547">Nucleotide-binding</keyword>
<dbReference type="PANTHER" id="PTHR24221">
    <property type="entry name" value="ATP-BINDING CASSETTE SUB-FAMILY B"/>
    <property type="match status" value="1"/>
</dbReference>
<organism evidence="10 11">
    <name type="scientific">Vreelandella halophila</name>
    <dbReference type="NCBI Taxonomy" id="86177"/>
    <lineage>
        <taxon>Bacteria</taxon>
        <taxon>Pseudomonadati</taxon>
        <taxon>Pseudomonadota</taxon>
        <taxon>Gammaproteobacteria</taxon>
        <taxon>Oceanospirillales</taxon>
        <taxon>Halomonadaceae</taxon>
        <taxon>Vreelandella</taxon>
    </lineage>
</organism>
<dbReference type="Gene3D" id="1.20.1560.10">
    <property type="entry name" value="ABC transporter type 1, transmembrane domain"/>
    <property type="match status" value="1"/>
</dbReference>
<dbReference type="NCBIfam" id="TIGR02857">
    <property type="entry name" value="CydD"/>
    <property type="match status" value="1"/>
</dbReference>
<dbReference type="InterPro" id="IPR011527">
    <property type="entry name" value="ABC1_TM_dom"/>
</dbReference>
<feature type="transmembrane region" description="Helical" evidence="7">
    <location>
        <begin position="24"/>
        <end position="48"/>
    </location>
</feature>
<dbReference type="InterPro" id="IPR039421">
    <property type="entry name" value="Type_1_exporter"/>
</dbReference>
<dbReference type="SMART" id="SM00382">
    <property type="entry name" value="AAA"/>
    <property type="match status" value="1"/>
</dbReference>
<dbReference type="PROSITE" id="PS50929">
    <property type="entry name" value="ABC_TM1F"/>
    <property type="match status" value="1"/>
</dbReference>
<evidence type="ECO:0000313" key="11">
    <source>
        <dbReference type="Proteomes" id="UP000460751"/>
    </source>
</evidence>
<dbReference type="RefSeq" id="WP_160897834.1">
    <property type="nucleotide sequence ID" value="NZ_WMEX01000001.1"/>
</dbReference>
<evidence type="ECO:0000256" key="2">
    <source>
        <dbReference type="ARBA" id="ARBA00022692"/>
    </source>
</evidence>
<dbReference type="SUPFAM" id="SSF90123">
    <property type="entry name" value="ABC transporter transmembrane region"/>
    <property type="match status" value="1"/>
</dbReference>
<dbReference type="InterPro" id="IPR027417">
    <property type="entry name" value="P-loop_NTPase"/>
</dbReference>
<keyword evidence="11" id="KW-1185">Reference proteome</keyword>
<feature type="domain" description="ABC transmembrane type-1" evidence="9">
    <location>
        <begin position="26"/>
        <end position="315"/>
    </location>
</feature>
<dbReference type="InterPro" id="IPR036640">
    <property type="entry name" value="ABC1_TM_sf"/>
</dbReference>
<dbReference type="GO" id="GO:0034040">
    <property type="term" value="F:ATPase-coupled lipid transmembrane transporter activity"/>
    <property type="evidence" value="ECO:0007669"/>
    <property type="project" value="TreeGrafter"/>
</dbReference>
<evidence type="ECO:0000256" key="7">
    <source>
        <dbReference type="SAM" id="Phobius"/>
    </source>
</evidence>
<dbReference type="GO" id="GO:0042883">
    <property type="term" value="P:cysteine transport"/>
    <property type="evidence" value="ECO:0007669"/>
    <property type="project" value="InterPro"/>
</dbReference>
<dbReference type="Pfam" id="PF00664">
    <property type="entry name" value="ABC_membrane"/>
    <property type="match status" value="1"/>
</dbReference>
<dbReference type="GO" id="GO:0005524">
    <property type="term" value="F:ATP binding"/>
    <property type="evidence" value="ECO:0007669"/>
    <property type="project" value="UniProtKB-KW"/>
</dbReference>
<dbReference type="PROSITE" id="PS00211">
    <property type="entry name" value="ABC_TRANSPORTER_1"/>
    <property type="match status" value="1"/>
</dbReference>
<dbReference type="Gene3D" id="3.40.50.300">
    <property type="entry name" value="P-loop containing nucleotide triphosphate hydrolases"/>
    <property type="match status" value="1"/>
</dbReference>
<proteinExistence type="predicted"/>
<evidence type="ECO:0000256" key="5">
    <source>
        <dbReference type="ARBA" id="ARBA00022989"/>
    </source>
</evidence>
<protein>
    <submittedName>
        <fullName evidence="10">Thiol reductant ABC exporter subunit CydD</fullName>
    </submittedName>
</protein>
<dbReference type="InterPro" id="IPR014216">
    <property type="entry name" value="ABC_transptr_CydD"/>
</dbReference>
<evidence type="ECO:0000313" key="10">
    <source>
        <dbReference type="EMBL" id="MYL25372.1"/>
    </source>
</evidence>